<name>V9R7V3_9RICK</name>
<dbReference type="Pfam" id="PF00926">
    <property type="entry name" value="DHBP_synthase"/>
    <property type="match status" value="1"/>
</dbReference>
<dbReference type="KEGG" id="emr:EMUR_00345"/>
<protein>
    <recommendedName>
        <fullName evidence="8 14">3,4-dihydroxy-2-butanone 4-phosphate synthase</fullName>
        <shortName evidence="14">DHBP synthase</shortName>
        <ecNumber evidence="7 14">4.1.99.12</ecNumber>
    </recommendedName>
</protein>
<dbReference type="NCBIfam" id="TIGR00506">
    <property type="entry name" value="ribB"/>
    <property type="match status" value="1"/>
</dbReference>
<evidence type="ECO:0000256" key="13">
    <source>
        <dbReference type="ARBA" id="ARBA00023239"/>
    </source>
</evidence>
<comment type="similarity">
    <text evidence="6">In the C-terminal section; belongs to the GTP cyclohydrolase II family.</text>
</comment>
<evidence type="ECO:0000256" key="10">
    <source>
        <dbReference type="ARBA" id="ARBA00022723"/>
    </source>
</evidence>
<comment type="function">
    <text evidence="3 14">Catalyzes the conversion of D-ribulose 5-phosphate to formate and 3,4-dihydroxy-2-butanone 4-phosphate.</text>
</comment>
<evidence type="ECO:0000256" key="14">
    <source>
        <dbReference type="RuleBase" id="RU003843"/>
    </source>
</evidence>
<reference evidence="15 16" key="1">
    <citation type="journal article" date="2014" name="Genome Announc.">
        <title>Complete Genome Sequence of Ehrlichia muris Strain AS145T, a Model Monocytotropic Ehrlichia Strain.</title>
        <authorList>
            <person name="Thirumalapura N.R."/>
            <person name="Qin X."/>
            <person name="Kuriakose J.A."/>
            <person name="Walker D.H."/>
        </authorList>
    </citation>
    <scope>NUCLEOTIDE SEQUENCE [LARGE SCALE GENOMIC DNA]</scope>
    <source>
        <strain evidence="16">AS154</strain>
    </source>
</reference>
<evidence type="ECO:0000313" key="16">
    <source>
        <dbReference type="Proteomes" id="UP000018689"/>
    </source>
</evidence>
<evidence type="ECO:0000256" key="9">
    <source>
        <dbReference type="ARBA" id="ARBA00022619"/>
    </source>
</evidence>
<dbReference type="HOGENOM" id="CLU_020273_3_0_5"/>
<comment type="catalytic activity">
    <reaction evidence="1 14">
        <text>D-ribulose 5-phosphate = (2S)-2-hydroxy-3-oxobutyl phosphate + formate + H(+)</text>
        <dbReference type="Rhea" id="RHEA:18457"/>
        <dbReference type="ChEBI" id="CHEBI:15378"/>
        <dbReference type="ChEBI" id="CHEBI:15740"/>
        <dbReference type="ChEBI" id="CHEBI:58121"/>
        <dbReference type="ChEBI" id="CHEBI:58830"/>
        <dbReference type="EC" id="4.1.99.12"/>
    </reaction>
</comment>
<dbReference type="InterPro" id="IPR000422">
    <property type="entry name" value="DHBP_synthase_RibB"/>
</dbReference>
<comment type="cofactor">
    <cofactor evidence="2">
        <name>Mn(2+)</name>
        <dbReference type="ChEBI" id="CHEBI:29035"/>
    </cofactor>
</comment>
<dbReference type="RefSeq" id="WP_024071713.1">
    <property type="nucleotide sequence ID" value="NC_023063.1"/>
</dbReference>
<dbReference type="PATRIC" id="fig|1423892.3.peg.68"/>
<dbReference type="GO" id="GO:0009231">
    <property type="term" value="P:riboflavin biosynthetic process"/>
    <property type="evidence" value="ECO:0007669"/>
    <property type="project" value="UniProtKB-UniPathway"/>
</dbReference>
<dbReference type="AlphaFoldDB" id="V9R7V3"/>
<dbReference type="GO" id="GO:0046872">
    <property type="term" value="F:metal ion binding"/>
    <property type="evidence" value="ECO:0007669"/>
    <property type="project" value="UniProtKB-KW"/>
</dbReference>
<dbReference type="OrthoDB" id="9793111at2"/>
<dbReference type="EC" id="4.1.99.12" evidence="7 14"/>
<dbReference type="STRING" id="1423892.EMUR_00345"/>
<dbReference type="EMBL" id="CP006917">
    <property type="protein sequence ID" value="AHC38924.1"/>
    <property type="molecule type" value="Genomic_DNA"/>
</dbReference>
<evidence type="ECO:0000256" key="11">
    <source>
        <dbReference type="ARBA" id="ARBA00022842"/>
    </source>
</evidence>
<evidence type="ECO:0000256" key="6">
    <source>
        <dbReference type="ARBA" id="ARBA00008976"/>
    </source>
</evidence>
<dbReference type="UniPathway" id="UPA00275">
    <property type="reaction ID" value="UER00399"/>
</dbReference>
<dbReference type="Proteomes" id="UP000018689">
    <property type="component" value="Chromosome"/>
</dbReference>
<dbReference type="Gene3D" id="3.90.870.10">
    <property type="entry name" value="DHBP synthase"/>
    <property type="match status" value="1"/>
</dbReference>
<sequence length="212" mass="23288">MGIIVSESSSFISPIEHIIEDAKQGKVFILIDDEQRENEGDLVVLAEKITSDVINFMITHGSGIVCLSITEDFMYKLGLEFMPKRHVNDNSASFATSIDARYGITTGVSAHDRAHTILTAVNENVTKDDFVTPGHIFPIVSKKGGVLERSGHTEASVEIARIAGSAPIAVVCELMNPDGTMSRMPDIIEFSQRHNIKVTSIDKLIQYVKANW</sequence>
<dbReference type="PANTHER" id="PTHR21327">
    <property type="entry name" value="GTP CYCLOHYDROLASE II-RELATED"/>
    <property type="match status" value="1"/>
</dbReference>
<comment type="pathway">
    <text evidence="4 14">Cofactor biosynthesis; riboflavin biosynthesis; 2-hydroxy-3-oxobutyl phosphate from D-ribulose 5-phosphate: step 1/1.</text>
</comment>
<dbReference type="GO" id="GO:0005829">
    <property type="term" value="C:cytosol"/>
    <property type="evidence" value="ECO:0007669"/>
    <property type="project" value="TreeGrafter"/>
</dbReference>
<evidence type="ECO:0000256" key="4">
    <source>
        <dbReference type="ARBA" id="ARBA00004904"/>
    </source>
</evidence>
<keyword evidence="13 14" id="KW-0456">Lyase</keyword>
<evidence type="ECO:0000256" key="2">
    <source>
        <dbReference type="ARBA" id="ARBA00001936"/>
    </source>
</evidence>
<comment type="similarity">
    <text evidence="5">In the N-terminal section; belongs to the DHBP synthase family.</text>
</comment>
<comment type="similarity">
    <text evidence="14">Belongs to the DHBP synthase family.</text>
</comment>
<comment type="subunit">
    <text evidence="14">Homodimer.</text>
</comment>
<keyword evidence="10 14" id="KW-0479">Metal-binding</keyword>
<keyword evidence="12 14" id="KW-0464">Manganese</keyword>
<keyword evidence="16" id="KW-1185">Reference proteome</keyword>
<evidence type="ECO:0000256" key="12">
    <source>
        <dbReference type="ARBA" id="ARBA00023211"/>
    </source>
</evidence>
<gene>
    <name evidence="15" type="ORF">EMUR_00345</name>
</gene>
<dbReference type="InterPro" id="IPR017945">
    <property type="entry name" value="DHBP_synth_RibB-like_a/b_dom"/>
</dbReference>
<evidence type="ECO:0000256" key="1">
    <source>
        <dbReference type="ARBA" id="ARBA00000141"/>
    </source>
</evidence>
<evidence type="ECO:0000256" key="7">
    <source>
        <dbReference type="ARBA" id="ARBA00012153"/>
    </source>
</evidence>
<evidence type="ECO:0000256" key="8">
    <source>
        <dbReference type="ARBA" id="ARBA00018836"/>
    </source>
</evidence>
<proteinExistence type="inferred from homology"/>
<evidence type="ECO:0000313" key="15">
    <source>
        <dbReference type="EMBL" id="AHC38924.1"/>
    </source>
</evidence>
<accession>V9R7V3</accession>
<evidence type="ECO:0000256" key="5">
    <source>
        <dbReference type="ARBA" id="ARBA00005520"/>
    </source>
</evidence>
<dbReference type="FunFam" id="3.90.870.10:FF:000001">
    <property type="entry name" value="Riboflavin biosynthesis protein RibBA"/>
    <property type="match status" value="1"/>
</dbReference>
<keyword evidence="9 14" id="KW-0686">Riboflavin biosynthesis</keyword>
<keyword evidence="11 14" id="KW-0460">Magnesium</keyword>
<organism evidence="15 16">
    <name type="scientific">Ehrlichia muris AS145</name>
    <dbReference type="NCBI Taxonomy" id="1423892"/>
    <lineage>
        <taxon>Bacteria</taxon>
        <taxon>Pseudomonadati</taxon>
        <taxon>Pseudomonadota</taxon>
        <taxon>Alphaproteobacteria</taxon>
        <taxon>Rickettsiales</taxon>
        <taxon>Anaplasmataceae</taxon>
        <taxon>Ehrlichia</taxon>
    </lineage>
</organism>
<dbReference type="SUPFAM" id="SSF55821">
    <property type="entry name" value="YrdC/RibB"/>
    <property type="match status" value="1"/>
</dbReference>
<evidence type="ECO:0000256" key="3">
    <source>
        <dbReference type="ARBA" id="ARBA00002284"/>
    </source>
</evidence>
<dbReference type="PANTHER" id="PTHR21327:SF18">
    <property type="entry name" value="3,4-DIHYDROXY-2-BUTANONE 4-PHOSPHATE SYNTHASE"/>
    <property type="match status" value="1"/>
</dbReference>
<comment type="cofactor">
    <cofactor evidence="14">
        <name>Mg(2+)</name>
        <dbReference type="ChEBI" id="CHEBI:18420"/>
    </cofactor>
    <cofactor evidence="14">
        <name>Mn(2+)</name>
        <dbReference type="ChEBI" id="CHEBI:29035"/>
    </cofactor>
    <text evidence="14">Binds 2 divalent metal cations per subunit. Magnesium or manganese.</text>
</comment>
<dbReference type="GO" id="GO:0008686">
    <property type="term" value="F:3,4-dihydroxy-2-butanone-4-phosphate synthase activity"/>
    <property type="evidence" value="ECO:0007669"/>
    <property type="project" value="UniProtKB-EC"/>
</dbReference>